<dbReference type="AlphaFoldDB" id="A0A2H0R3W5"/>
<comment type="caution">
    <text evidence="3">The sequence shown here is derived from an EMBL/GenBank/DDBJ whole genome shotgun (WGS) entry which is preliminary data.</text>
</comment>
<keyword evidence="1" id="KW-1133">Transmembrane helix</keyword>
<keyword evidence="1" id="KW-0472">Membrane</keyword>
<name>A0A2H0R3W5_9BACT</name>
<protein>
    <recommendedName>
        <fullName evidence="2">Metallo-beta-lactamase domain-containing protein</fullName>
    </recommendedName>
</protein>
<dbReference type="InterPro" id="IPR036866">
    <property type="entry name" value="RibonucZ/Hydroxyglut_hydro"/>
</dbReference>
<feature type="domain" description="Metallo-beta-lactamase" evidence="2">
    <location>
        <begin position="44"/>
        <end position="243"/>
    </location>
</feature>
<dbReference type="EMBL" id="PCXO01000010">
    <property type="protein sequence ID" value="PIR41222.1"/>
    <property type="molecule type" value="Genomic_DNA"/>
</dbReference>
<dbReference type="Gene3D" id="3.60.15.10">
    <property type="entry name" value="Ribonuclease Z/Hydroxyacylglutathione hydrolase-like"/>
    <property type="match status" value="1"/>
</dbReference>
<dbReference type="CDD" id="cd07731">
    <property type="entry name" value="ComA-like_MBL-fold"/>
    <property type="match status" value="1"/>
</dbReference>
<dbReference type="InterPro" id="IPR001279">
    <property type="entry name" value="Metallo-B-lactamas"/>
</dbReference>
<evidence type="ECO:0000259" key="2">
    <source>
        <dbReference type="SMART" id="SM00849"/>
    </source>
</evidence>
<reference evidence="3 4" key="1">
    <citation type="submission" date="2017-09" db="EMBL/GenBank/DDBJ databases">
        <title>Depth-based differentiation of microbial function through sediment-hosted aquifers and enrichment of novel symbionts in the deep terrestrial subsurface.</title>
        <authorList>
            <person name="Probst A.J."/>
            <person name="Ladd B."/>
            <person name="Jarett J.K."/>
            <person name="Geller-Mcgrath D.E."/>
            <person name="Sieber C.M."/>
            <person name="Emerson J.B."/>
            <person name="Anantharaman K."/>
            <person name="Thomas B.C."/>
            <person name="Malmstrom R."/>
            <person name="Stieglmeier M."/>
            <person name="Klingl A."/>
            <person name="Woyke T."/>
            <person name="Ryan C.M."/>
            <person name="Banfield J.F."/>
        </authorList>
    </citation>
    <scope>NUCLEOTIDE SEQUENCE [LARGE SCALE GENOMIC DNA]</scope>
    <source>
        <strain evidence="3">CG10_big_fil_rev_8_21_14_0_10_46_23</strain>
    </source>
</reference>
<dbReference type="PANTHER" id="PTHR30619">
    <property type="entry name" value="DNA INTERNALIZATION/COMPETENCE PROTEIN COMEC/REC2"/>
    <property type="match status" value="1"/>
</dbReference>
<evidence type="ECO:0000313" key="4">
    <source>
        <dbReference type="Proteomes" id="UP000230232"/>
    </source>
</evidence>
<dbReference type="SMART" id="SM00849">
    <property type="entry name" value="Lactamase_B"/>
    <property type="match status" value="1"/>
</dbReference>
<sequence length="289" mass="31849">MSKRSQFRYIGGGVFFLLLIIFLVSVIQPKGDGRLHVYFLNVGQGDAIFVQSPTGHQLLIDGGPDSAILSELGAVMSFFDRKIDLVLLTHPDADHLAGLVEVLKRYQVEAVIESGVKCQTSLCRAWDKEIQERAPKVVLGNLGDQIDLGGGVILKILSPFSEIADQTFSKVNNTSLVTRLEYRGQSVLLTGDIEGSIEDKLVISQSAIDVDFLKVAHHGSKTSSSVDFLRATSPLTAFIQVGSENQYGHPTAEILNRLEQEAIEYYRNDLSGRIELILSDQDYVVKTQR</sequence>
<gene>
    <name evidence="3" type="ORF">COV31_02330</name>
</gene>
<dbReference type="Pfam" id="PF00753">
    <property type="entry name" value="Lactamase_B"/>
    <property type="match status" value="1"/>
</dbReference>
<dbReference type="PANTHER" id="PTHR30619:SF1">
    <property type="entry name" value="RECOMBINATION PROTEIN 2"/>
    <property type="match status" value="1"/>
</dbReference>
<evidence type="ECO:0000256" key="1">
    <source>
        <dbReference type="SAM" id="Phobius"/>
    </source>
</evidence>
<organism evidence="3 4">
    <name type="scientific">Candidatus Yanofskybacteria bacterium CG10_big_fil_rev_8_21_14_0_10_46_23</name>
    <dbReference type="NCBI Taxonomy" id="1975098"/>
    <lineage>
        <taxon>Bacteria</taxon>
        <taxon>Candidatus Yanofskyibacteriota</taxon>
    </lineage>
</organism>
<keyword evidence="1" id="KW-0812">Transmembrane</keyword>
<dbReference type="Proteomes" id="UP000230232">
    <property type="component" value="Unassembled WGS sequence"/>
</dbReference>
<dbReference type="InterPro" id="IPR052159">
    <property type="entry name" value="Competence_DNA_uptake"/>
</dbReference>
<dbReference type="SUPFAM" id="SSF56281">
    <property type="entry name" value="Metallo-hydrolase/oxidoreductase"/>
    <property type="match status" value="1"/>
</dbReference>
<evidence type="ECO:0000313" key="3">
    <source>
        <dbReference type="EMBL" id="PIR41222.1"/>
    </source>
</evidence>
<accession>A0A2H0R3W5</accession>
<proteinExistence type="predicted"/>
<dbReference type="InterPro" id="IPR035681">
    <property type="entry name" value="ComA-like_MBL"/>
</dbReference>
<feature type="transmembrane region" description="Helical" evidence="1">
    <location>
        <begin position="7"/>
        <end position="27"/>
    </location>
</feature>